<dbReference type="GO" id="GO:0000712">
    <property type="term" value="P:resolution of meiotic recombination intermediates"/>
    <property type="evidence" value="ECO:0007669"/>
    <property type="project" value="TreeGrafter"/>
</dbReference>
<evidence type="ECO:0000256" key="5">
    <source>
        <dbReference type="ARBA" id="ARBA00022763"/>
    </source>
</evidence>
<evidence type="ECO:0000256" key="6">
    <source>
        <dbReference type="ARBA" id="ARBA00022801"/>
    </source>
</evidence>
<keyword evidence="8" id="KW-0234">DNA repair</keyword>
<dbReference type="GO" id="GO:0003697">
    <property type="term" value="F:single-stranded DNA binding"/>
    <property type="evidence" value="ECO:0007669"/>
    <property type="project" value="TreeGrafter"/>
</dbReference>
<dbReference type="Gene3D" id="3.40.50.10130">
    <property type="match status" value="1"/>
</dbReference>
<dbReference type="RefSeq" id="XP_021337603.1">
    <property type="nucleotide sequence ID" value="XM_021482343.1"/>
</dbReference>
<dbReference type="Gene3D" id="1.10.150.20">
    <property type="entry name" value="5' to 3' exonuclease, C-terminal subdomain"/>
    <property type="match status" value="1"/>
</dbReference>
<dbReference type="AlphaFoldDB" id="A0A1N6LX98"/>
<evidence type="ECO:0000256" key="7">
    <source>
        <dbReference type="ARBA" id="ARBA00023125"/>
    </source>
</evidence>
<keyword evidence="7" id="KW-0238">DNA-binding</keyword>
<dbReference type="GO" id="GO:1901255">
    <property type="term" value="P:nucleotide-excision repair involved in interstrand cross-link repair"/>
    <property type="evidence" value="ECO:0007669"/>
    <property type="project" value="TreeGrafter"/>
</dbReference>
<dbReference type="CDD" id="cd20078">
    <property type="entry name" value="XPF_nuclease_XPF_euk"/>
    <property type="match status" value="1"/>
</dbReference>
<feature type="domain" description="ERCC4" evidence="10">
    <location>
        <begin position="836"/>
        <end position="916"/>
    </location>
</feature>
<dbReference type="GO" id="GO:0000014">
    <property type="term" value="F:single-stranded DNA endodeoxyribonuclease activity"/>
    <property type="evidence" value="ECO:0007669"/>
    <property type="project" value="TreeGrafter"/>
</dbReference>
<evidence type="ECO:0000256" key="8">
    <source>
        <dbReference type="ARBA" id="ARBA00023204"/>
    </source>
</evidence>
<evidence type="ECO:0000313" key="11">
    <source>
        <dbReference type="EMBL" id="SIO73509.1"/>
    </source>
</evidence>
<reference evidence="11 12" key="1">
    <citation type="journal article" date="2012" name="Nucleic Acids Res.">
        <title>Sequencing of the smallest Apicomplexan genome from the human pathogen Babesia microti.</title>
        <authorList>
            <person name="Cornillot E."/>
            <person name="Hadj-Kaddour K."/>
            <person name="Dassouli A."/>
            <person name="Noel B."/>
            <person name="Ranwez V."/>
            <person name="Vacherie B."/>
            <person name="Augagneur Y."/>
            <person name="Bres V."/>
            <person name="Duclos A."/>
            <person name="Randazzo S."/>
            <person name="Carcy B."/>
            <person name="Debierre-Grockiego F."/>
            <person name="Delbecq S."/>
            <person name="Moubri-Menage K."/>
            <person name="Shams-Eldin H."/>
            <person name="Usmani-Brown S."/>
            <person name="Bringaud F."/>
            <person name="Wincker P."/>
            <person name="Vivares C.P."/>
            <person name="Schwarz R.T."/>
            <person name="Schetters T.P."/>
            <person name="Krause P.J."/>
            <person name="Gorenflot A."/>
            <person name="Berry V."/>
            <person name="Barbe V."/>
            <person name="Ben Mamoun C."/>
        </authorList>
    </citation>
    <scope>NUCLEOTIDE SEQUENCE [LARGE SCALE GENOMIC DNA]</scope>
    <source>
        <strain evidence="11 12">RI</strain>
    </source>
</reference>
<keyword evidence="6" id="KW-0378">Hydrolase</keyword>
<keyword evidence="3" id="KW-0540">Nuclease</keyword>
<dbReference type="Proteomes" id="UP000002899">
    <property type="component" value="Chromosome IV"/>
</dbReference>
<dbReference type="SUPFAM" id="SSF52980">
    <property type="entry name" value="Restriction endonuclease-like"/>
    <property type="match status" value="1"/>
</dbReference>
<dbReference type="PANTHER" id="PTHR10150:SF0">
    <property type="entry name" value="DNA REPAIR ENDONUCLEASE XPF"/>
    <property type="match status" value="1"/>
</dbReference>
<dbReference type="VEuPathDB" id="PiroplasmaDB:BmR1_04g05100"/>
<dbReference type="KEGG" id="bmic:BmR1_04g05100"/>
<dbReference type="InterPro" id="IPR010994">
    <property type="entry name" value="RuvA_2-like"/>
</dbReference>
<dbReference type="OrthoDB" id="361020at2759"/>
<reference evidence="11 12" key="2">
    <citation type="journal article" date="2013" name="PLoS ONE">
        <title>Whole genome mapping and re-organization of the nuclear and mitochondrial genomes of Babesia microti isolates.</title>
        <authorList>
            <person name="Cornillot E."/>
            <person name="Dassouli A."/>
            <person name="Garg A."/>
            <person name="Pachikara N."/>
            <person name="Randazzo S."/>
            <person name="Depoix D."/>
            <person name="Carcy B."/>
            <person name="Delbecq S."/>
            <person name="Frutos R."/>
            <person name="Silva J.C."/>
            <person name="Sutton R."/>
            <person name="Krause P.J."/>
            <person name="Mamoun C.B."/>
        </authorList>
    </citation>
    <scope>NUCLEOTIDE SEQUENCE [LARGE SCALE GENOMIC DNA]</scope>
    <source>
        <strain evidence="11 12">RI</strain>
    </source>
</reference>
<reference evidence="11 12" key="3">
    <citation type="journal article" date="2016" name="Sci. Rep.">
        <title>Genome-wide diversity and gene expression profiling of Babesia microti isolates identify polymorphic genes that mediate host-pathogen interactions.</title>
        <authorList>
            <person name="Silva J.C."/>
            <person name="Cornillot E."/>
            <person name="McCracken C."/>
            <person name="Usmani-Brown S."/>
            <person name="Dwivedi A."/>
            <person name="Ifeonu O.O."/>
            <person name="Crabtree J."/>
            <person name="Gotia H.T."/>
            <person name="Virji A.Z."/>
            <person name="Reynes C."/>
            <person name="Colinge J."/>
            <person name="Kumar V."/>
            <person name="Lawres L."/>
            <person name="Pazzi J.E."/>
            <person name="Pablo J.V."/>
            <person name="Hung C."/>
            <person name="Brancato J."/>
            <person name="Kumari P."/>
            <person name="Orvis J."/>
            <person name="Tretina K."/>
            <person name="Chibucos M."/>
            <person name="Ott S."/>
            <person name="Sadzewicz L."/>
            <person name="Sengamalay N."/>
            <person name="Shetty A.C."/>
            <person name="Su Q."/>
            <person name="Tallon L."/>
            <person name="Fraser C.M."/>
            <person name="Frutos R."/>
            <person name="Molina D.M."/>
            <person name="Krause P.J."/>
            <person name="Ben Mamoun C."/>
        </authorList>
    </citation>
    <scope>NUCLEOTIDE SEQUENCE [LARGE SCALE GENOMIC DNA]</scope>
    <source>
        <strain evidence="11 12">RI</strain>
    </source>
</reference>
<name>A0A1N6LX98_BABMR</name>
<proteinExistence type="inferred from homology"/>
<keyword evidence="5" id="KW-0227">DNA damage</keyword>
<comment type="similarity">
    <text evidence="2">Belongs to the XPF family.</text>
</comment>
<dbReference type="GO" id="GO:0003684">
    <property type="term" value="F:damaged DNA binding"/>
    <property type="evidence" value="ECO:0007669"/>
    <property type="project" value="TreeGrafter"/>
</dbReference>
<dbReference type="SMART" id="SM00891">
    <property type="entry name" value="ERCC4"/>
    <property type="match status" value="1"/>
</dbReference>
<dbReference type="EMBL" id="LN871599">
    <property type="protein sequence ID" value="SIO73509.1"/>
    <property type="molecule type" value="Genomic_DNA"/>
</dbReference>
<evidence type="ECO:0000256" key="9">
    <source>
        <dbReference type="ARBA" id="ARBA00023242"/>
    </source>
</evidence>
<dbReference type="GO" id="GO:0000724">
    <property type="term" value="P:double-strand break repair via homologous recombination"/>
    <property type="evidence" value="ECO:0007669"/>
    <property type="project" value="TreeGrafter"/>
</dbReference>
<evidence type="ECO:0000256" key="2">
    <source>
        <dbReference type="ARBA" id="ARBA00010015"/>
    </source>
</evidence>
<accession>A0A1N6LX98</accession>
<evidence type="ECO:0000256" key="3">
    <source>
        <dbReference type="ARBA" id="ARBA00022722"/>
    </source>
</evidence>
<evidence type="ECO:0000259" key="10">
    <source>
        <dbReference type="SMART" id="SM00891"/>
    </source>
</evidence>
<evidence type="ECO:0000256" key="1">
    <source>
        <dbReference type="ARBA" id="ARBA00004123"/>
    </source>
</evidence>
<dbReference type="Pfam" id="PF02732">
    <property type="entry name" value="ERCC4"/>
    <property type="match status" value="1"/>
</dbReference>
<dbReference type="InterPro" id="IPR006166">
    <property type="entry name" value="ERCC4_domain"/>
</dbReference>
<dbReference type="FunFam" id="3.40.50.10130:FF:000002">
    <property type="entry name" value="DNA repair endonuclease XPF"/>
    <property type="match status" value="1"/>
</dbReference>
<dbReference type="GO" id="GO:0000110">
    <property type="term" value="C:nucleotide-excision repair factor 1 complex"/>
    <property type="evidence" value="ECO:0007669"/>
    <property type="project" value="TreeGrafter"/>
</dbReference>
<dbReference type="GeneID" id="24425664"/>
<organism evidence="11 12">
    <name type="scientific">Babesia microti (strain RI)</name>
    <dbReference type="NCBI Taxonomy" id="1133968"/>
    <lineage>
        <taxon>Eukaryota</taxon>
        <taxon>Sar</taxon>
        <taxon>Alveolata</taxon>
        <taxon>Apicomplexa</taxon>
        <taxon>Aconoidasida</taxon>
        <taxon>Piroplasmida</taxon>
        <taxon>Babesiidae</taxon>
        <taxon>Babesia</taxon>
    </lineage>
</organism>
<gene>
    <name evidence="11" type="ORF">BmR1_04g05100</name>
</gene>
<protein>
    <submittedName>
        <fullName evidence="11">DNA excision repair protein ERCC-4</fullName>
    </submittedName>
</protein>
<dbReference type="PANTHER" id="PTHR10150">
    <property type="entry name" value="DNA REPAIR ENDONUCLEASE XPF"/>
    <property type="match status" value="1"/>
</dbReference>
<keyword evidence="9" id="KW-0539">Nucleus</keyword>
<dbReference type="InterPro" id="IPR047520">
    <property type="entry name" value="XPF_nuclease"/>
</dbReference>
<comment type="subcellular location">
    <subcellularLocation>
        <location evidence="1">Nucleus</location>
    </subcellularLocation>
</comment>
<sequence length="1065" mass="121980">MPPLGYEKLVLSKFVPTWQAFISNIDWQVKARCVECYGNACAAHNGDYSTPIRCSIWNKDESLIARSPNIHNDKHEIDDFYLDIDDITEFSYQIDNCITELQQENIVSDKNALNNETKKTNNSCVIVSKGMDTYRILFYLLLYLKNPKHVHEVEDFDISKMDYYDIIYAGLFSLNFDLTELFLTQKFSPDNFSPNTIVSSENRNKVRQDVCDLPITYIAARSRLILVIGIDYSDYIEYRNCEINEITFISKILYTHSNNQNTDNNPISDFILPRMGYISRHSIKEREQLYTRGGVYCASAEVFLLDILCNSLLIECISGIVVMNAHKVCSDTRLSFLLNLYRNGNSLGFVKAISDDINAFSDVNIVNQFHCEDMSIHLLPRSNSLISGSLSRKNMQPETHEISVPLPPQLERIQTTLVTILKKIINQLGKDNTTKMLMAEIGFDLNTLIYEWNKISLLEKRLGKSSISSVWDKTSDDLNALSILSKLLHLSQKIDEISFLKKVDIARLKFIDSPWMWERDVLLFFKLSEERVFKVIDGKPPKIKCTISADTIYNVVKDITKGTNSTIVTLGLHAYDAMKYHLYELPVQILFRDYAEWRAQGCLLSHSNLNPNLSTHSISLDAKTHDLLARIKWVDSLFQDYLTKHSSSPVDTGDFSNILTNTVDVVAVVEGRRDFNELPIKPTIPQQLTCSNLHGFDDYTEMCNSASDLYSIKGLSNVFDSMVEGNVVIIQGNLGLFRQIELICSHVYLRQCYQAIYHLYHGTEDGVIINGEGIGIKVKVLILIYKDSIHSNSFSYHIDSEIKKWYRVSNSLKSVIAKPIIPNEIITSVNNTPTQLVIVDKREFKSPLPYQLFLDGLKIIPAFLKAGDYIITRDTCIERKSPQDLANSLTVGRLFNQVREMKKMYENVILLIEFDNFNFHLTPFGRMKGQFNRTYTRLITLCLLTNNLQLMWSNGPQVTSRLVRRLKENIAEPCTQQVRMELFEADSTSSLVEDFVKKIPCISDWMVYQITKKVKTLHDLSNMTSNTLEQRLGFNKNMANEVYKFFHTPISQMLAHSSSSVSTND</sequence>
<keyword evidence="4" id="KW-0255">Endonuclease</keyword>
<evidence type="ECO:0000313" key="12">
    <source>
        <dbReference type="Proteomes" id="UP000002899"/>
    </source>
</evidence>
<dbReference type="SUPFAM" id="SSF47781">
    <property type="entry name" value="RuvA domain 2-like"/>
    <property type="match status" value="1"/>
</dbReference>
<evidence type="ECO:0000256" key="4">
    <source>
        <dbReference type="ARBA" id="ARBA00022759"/>
    </source>
</evidence>
<keyword evidence="12" id="KW-1185">Reference proteome</keyword>
<dbReference type="InterPro" id="IPR011335">
    <property type="entry name" value="Restrct_endonuc-II-like"/>
</dbReference>